<dbReference type="EMBL" id="CP113088">
    <property type="protein sequence ID" value="WAC00817.1"/>
    <property type="molecule type" value="Genomic_DNA"/>
</dbReference>
<protein>
    <submittedName>
        <fullName evidence="2">Uncharacterized protein</fullName>
    </submittedName>
</protein>
<keyword evidence="3" id="KW-1185">Reference proteome</keyword>
<reference evidence="2" key="1">
    <citation type="submission" date="2022-11" db="EMBL/GenBank/DDBJ databases">
        <title>Lacinutrix neustonica HL-RS19T sp. nov., isolated from the surface microlayer sample of brackish Lake Shihwa.</title>
        <authorList>
            <person name="Choi J.Y."/>
            <person name="Hwang C.Y."/>
        </authorList>
    </citation>
    <scope>NUCLEOTIDE SEQUENCE</scope>
    <source>
        <strain evidence="2">HL-RS19</strain>
    </source>
</reference>
<evidence type="ECO:0000313" key="2">
    <source>
        <dbReference type="EMBL" id="WAC00817.1"/>
    </source>
</evidence>
<dbReference type="Proteomes" id="UP001164705">
    <property type="component" value="Chromosome"/>
</dbReference>
<gene>
    <name evidence="2" type="ORF">N7U66_11050</name>
</gene>
<name>A0A9E8MSU2_9FLAO</name>
<sequence>MTKKSLFLFTILPVMLFAQHTVKGTFSPAEQFTFAFLYRVTP</sequence>
<dbReference type="KEGG" id="lnu:N7U66_11050"/>
<organism evidence="2 3">
    <name type="scientific">Lacinutrix neustonica</name>
    <dbReference type="NCBI Taxonomy" id="2980107"/>
    <lineage>
        <taxon>Bacteria</taxon>
        <taxon>Pseudomonadati</taxon>
        <taxon>Bacteroidota</taxon>
        <taxon>Flavobacteriia</taxon>
        <taxon>Flavobacteriales</taxon>
        <taxon>Flavobacteriaceae</taxon>
        <taxon>Lacinutrix</taxon>
    </lineage>
</organism>
<dbReference type="RefSeq" id="WP_267675365.1">
    <property type="nucleotide sequence ID" value="NZ_CP113088.1"/>
</dbReference>
<accession>A0A9E8MSU2</accession>
<dbReference type="AlphaFoldDB" id="A0A9E8MSU2"/>
<feature type="chain" id="PRO_5038900573" evidence="1">
    <location>
        <begin position="21"/>
        <end position="42"/>
    </location>
</feature>
<feature type="signal peptide" evidence="1">
    <location>
        <begin position="1"/>
        <end position="20"/>
    </location>
</feature>
<evidence type="ECO:0000256" key="1">
    <source>
        <dbReference type="SAM" id="SignalP"/>
    </source>
</evidence>
<proteinExistence type="predicted"/>
<evidence type="ECO:0000313" key="3">
    <source>
        <dbReference type="Proteomes" id="UP001164705"/>
    </source>
</evidence>
<keyword evidence="1" id="KW-0732">Signal</keyword>